<sequence length="662" mass="74714">MKQVFYALILLIMAQSCTQRVAQKSFEKGYYDRAIELYKKSLDPQDAHQNFMLGESYRKSNRLQEAAPYYSAARRAGSREPGLPYYLARSLKANKQYEEAEKILRDFLTKAGGDSNFKALAQVELDNLTKIDVLQAETNYFRIKNLDELNTKFAEYSPVYHNGFLYFTSNREGGKIYGATGTPFTDIYRVQSKGANINIRTLKALDPVINHSDTNEGSIAISSDGTSIIFAKGNTGKATGNTEVNLFFTRYRNSNWSEPRPISVNDPDAWDSTPALTPDGTTLYFSSTRPGGFGGADIYSAQLNRRGRWVDVQNLGPAINTPGDEMFPFVSEDGRLYFSSNGHPGFGNLDLFVATRVRGNITIENLGEPMNSAADDFGLHQFDLTRGFFSSNRPGGKGDDDIYTFINEDPDLRVVNYFLVGTTYTNDDGKHKIVLPNTKVALQAENGELLSEAFTGEDGKFKFRVYAEERYNLLGEKTDYFTTRKEFSTVGKSVEKASLTEFITNVTFQTEIMMDRIVLEKSIVLNNIYYDLDKANIRPDAALVLDSLVQIMNDNPDIFIELGSHTDARAEDDYNMDLSQRRAKSAVEYIIRQGISADRIVAKGYGESKLLIPNAVTEEQHQQNRRTEFKVLRYNPKKNEDNLPPVENQDEYDRFFDDSEGD</sequence>
<dbReference type="PANTHER" id="PTHR30329">
    <property type="entry name" value="STATOR ELEMENT OF FLAGELLAR MOTOR COMPLEX"/>
    <property type="match status" value="1"/>
</dbReference>
<evidence type="ECO:0000313" key="8">
    <source>
        <dbReference type="Proteomes" id="UP001610063"/>
    </source>
</evidence>
<dbReference type="InterPro" id="IPR011990">
    <property type="entry name" value="TPR-like_helical_dom_sf"/>
</dbReference>
<evidence type="ECO:0000256" key="4">
    <source>
        <dbReference type="PROSITE-ProRule" id="PRU00473"/>
    </source>
</evidence>
<dbReference type="InterPro" id="IPR006665">
    <property type="entry name" value="OmpA-like"/>
</dbReference>
<dbReference type="PROSITE" id="PS51257">
    <property type="entry name" value="PROKAR_LIPOPROTEIN"/>
    <property type="match status" value="1"/>
</dbReference>
<dbReference type="EMBL" id="JBIPKE010000014">
    <property type="protein sequence ID" value="MFH6983184.1"/>
    <property type="molecule type" value="Genomic_DNA"/>
</dbReference>
<dbReference type="Gene3D" id="2.120.10.30">
    <property type="entry name" value="TolB, C-terminal domain"/>
    <property type="match status" value="1"/>
</dbReference>
<protein>
    <submittedName>
        <fullName evidence="7">OmpA family protein</fullName>
    </submittedName>
</protein>
<dbReference type="Pfam" id="PF07676">
    <property type="entry name" value="PD40"/>
    <property type="match status" value="3"/>
</dbReference>
<evidence type="ECO:0000256" key="1">
    <source>
        <dbReference type="ARBA" id="ARBA00004442"/>
    </source>
</evidence>
<comment type="caution">
    <text evidence="7">The sequence shown here is derived from an EMBL/GenBank/DDBJ whole genome shotgun (WGS) entry which is preliminary data.</text>
</comment>
<dbReference type="InterPro" id="IPR011042">
    <property type="entry name" value="6-blade_b-propeller_TolB-like"/>
</dbReference>
<evidence type="ECO:0000313" key="7">
    <source>
        <dbReference type="EMBL" id="MFH6983184.1"/>
    </source>
</evidence>
<dbReference type="Gene3D" id="3.30.1330.60">
    <property type="entry name" value="OmpA-like domain"/>
    <property type="match status" value="1"/>
</dbReference>
<dbReference type="SUPFAM" id="SSF48452">
    <property type="entry name" value="TPR-like"/>
    <property type="match status" value="1"/>
</dbReference>
<feature type="region of interest" description="Disordered" evidence="5">
    <location>
        <begin position="635"/>
        <end position="662"/>
    </location>
</feature>
<feature type="compositionally biased region" description="Basic and acidic residues" evidence="5">
    <location>
        <begin position="651"/>
        <end position="662"/>
    </location>
</feature>
<organism evidence="7 8">
    <name type="scientific">Marinoscillum luteum</name>
    <dbReference type="NCBI Taxonomy" id="861051"/>
    <lineage>
        <taxon>Bacteria</taxon>
        <taxon>Pseudomonadati</taxon>
        <taxon>Bacteroidota</taxon>
        <taxon>Cytophagia</taxon>
        <taxon>Cytophagales</taxon>
        <taxon>Reichenbachiellaceae</taxon>
        <taxon>Marinoscillum</taxon>
    </lineage>
</organism>
<dbReference type="PANTHER" id="PTHR30329:SF21">
    <property type="entry name" value="LIPOPROTEIN YIAD-RELATED"/>
    <property type="match status" value="1"/>
</dbReference>
<dbReference type="PRINTS" id="PR01021">
    <property type="entry name" value="OMPADOMAIN"/>
</dbReference>
<dbReference type="InterPro" id="IPR036737">
    <property type="entry name" value="OmpA-like_sf"/>
</dbReference>
<dbReference type="Proteomes" id="UP001610063">
    <property type="component" value="Unassembled WGS sequence"/>
</dbReference>
<dbReference type="SUPFAM" id="SSF82171">
    <property type="entry name" value="DPP6 N-terminal domain-like"/>
    <property type="match status" value="1"/>
</dbReference>
<dbReference type="InterPro" id="IPR050330">
    <property type="entry name" value="Bact_OuterMem_StrucFunc"/>
</dbReference>
<feature type="domain" description="OmpA-like" evidence="6">
    <location>
        <begin position="517"/>
        <end position="635"/>
    </location>
</feature>
<reference evidence="7 8" key="1">
    <citation type="journal article" date="2013" name="Int. J. Syst. Evol. Microbiol.">
        <title>Marinoscillum luteum sp. nov., isolated from marine sediment.</title>
        <authorList>
            <person name="Cha I.T."/>
            <person name="Park S.J."/>
            <person name="Kim S.J."/>
            <person name="Kim J.G."/>
            <person name="Jung M.Y."/>
            <person name="Shin K.S."/>
            <person name="Kwon K.K."/>
            <person name="Yang S.H."/>
            <person name="Seo Y.S."/>
            <person name="Rhee S.K."/>
        </authorList>
    </citation>
    <scope>NUCLEOTIDE SEQUENCE [LARGE SCALE GENOMIC DNA]</scope>
    <source>
        <strain evidence="7 8">KCTC 23939</strain>
    </source>
</reference>
<evidence type="ECO:0000256" key="3">
    <source>
        <dbReference type="ARBA" id="ARBA00023237"/>
    </source>
</evidence>
<proteinExistence type="predicted"/>
<dbReference type="PROSITE" id="PS51123">
    <property type="entry name" value="OMPA_2"/>
    <property type="match status" value="1"/>
</dbReference>
<comment type="subcellular location">
    <subcellularLocation>
        <location evidence="1">Cell outer membrane</location>
    </subcellularLocation>
</comment>
<dbReference type="Pfam" id="PF12895">
    <property type="entry name" value="ANAPC3"/>
    <property type="match status" value="1"/>
</dbReference>
<dbReference type="SUPFAM" id="SSF103088">
    <property type="entry name" value="OmpA-like"/>
    <property type="match status" value="1"/>
</dbReference>
<keyword evidence="8" id="KW-1185">Reference proteome</keyword>
<dbReference type="CDD" id="cd07185">
    <property type="entry name" value="OmpA_C-like"/>
    <property type="match status" value="1"/>
</dbReference>
<dbReference type="InterPro" id="IPR006664">
    <property type="entry name" value="OMP_bac"/>
</dbReference>
<dbReference type="Gene3D" id="1.25.40.10">
    <property type="entry name" value="Tetratricopeptide repeat domain"/>
    <property type="match status" value="1"/>
</dbReference>
<dbReference type="InterPro" id="IPR011659">
    <property type="entry name" value="WD40"/>
</dbReference>
<dbReference type="RefSeq" id="WP_395416751.1">
    <property type="nucleotide sequence ID" value="NZ_JBIPKE010000014.1"/>
</dbReference>
<evidence type="ECO:0000256" key="5">
    <source>
        <dbReference type="SAM" id="MobiDB-lite"/>
    </source>
</evidence>
<dbReference type="Pfam" id="PF00691">
    <property type="entry name" value="OmpA"/>
    <property type="match status" value="1"/>
</dbReference>
<accession>A0ABW7N8X8</accession>
<keyword evidence="3" id="KW-0998">Cell outer membrane</keyword>
<evidence type="ECO:0000256" key="2">
    <source>
        <dbReference type="ARBA" id="ARBA00023136"/>
    </source>
</evidence>
<gene>
    <name evidence="7" type="ORF">ACHKAR_07025</name>
</gene>
<keyword evidence="2 4" id="KW-0472">Membrane</keyword>
<name>A0ABW7N8X8_9BACT</name>
<evidence type="ECO:0000259" key="6">
    <source>
        <dbReference type="PROSITE" id="PS51123"/>
    </source>
</evidence>